<comment type="caution">
    <text evidence="1">The sequence shown here is derived from an EMBL/GenBank/DDBJ whole genome shotgun (WGS) entry which is preliminary data.</text>
</comment>
<evidence type="ECO:0000313" key="2">
    <source>
        <dbReference type="Proteomes" id="UP001150603"/>
    </source>
</evidence>
<name>A0ACC1J750_9FUNG</name>
<protein>
    <submittedName>
        <fullName evidence="1">Uncharacterized protein</fullName>
    </submittedName>
</protein>
<dbReference type="EMBL" id="JANBPW010002638">
    <property type="protein sequence ID" value="KAJ1940114.1"/>
    <property type="molecule type" value="Genomic_DNA"/>
</dbReference>
<proteinExistence type="predicted"/>
<reference evidence="1" key="1">
    <citation type="submission" date="2022-07" db="EMBL/GenBank/DDBJ databases">
        <title>Phylogenomic reconstructions and comparative analyses of Kickxellomycotina fungi.</title>
        <authorList>
            <person name="Reynolds N.K."/>
            <person name="Stajich J.E."/>
            <person name="Barry K."/>
            <person name="Grigoriev I.V."/>
            <person name="Crous P."/>
            <person name="Smith M.E."/>
        </authorList>
    </citation>
    <scope>NUCLEOTIDE SEQUENCE</scope>
    <source>
        <strain evidence="1">NRRL 5244</strain>
    </source>
</reference>
<gene>
    <name evidence="1" type="ORF">FBU59_003906</name>
</gene>
<sequence length="342" mass="39009">MADFISQRAGQLSELKVMFPFNGSIDMDKLRLNSIDALRTLFSGGGGKILELPQLRTLGLYVDSALASQPVPMEQHAASLLFPSLTHLKLLGKGRVMRDCVSLVSLGQIKQLSLGEEVDVSNNDITMFTGLETLRLCLNMTDVLREKVCRKHWIQNLMSSKIYAKRLVIDGEDLNGSKTTELNRVVYTLQRCITARVTTLLMPPIVQLRDLQELDVRAILQSGSLVKLLKRLPSLRRLHLRVYACISSGVLGPEYTHERKAPTYSYINRTVEFVETTFFEGTGEDKEQTYHIAWLIARMPGLKRWWCVPHKRKLTRKVLKDIAAERRFCFDVKHIRPLLKKM</sequence>
<keyword evidence="2" id="KW-1185">Reference proteome</keyword>
<accession>A0ACC1J750</accession>
<dbReference type="Proteomes" id="UP001150603">
    <property type="component" value="Unassembled WGS sequence"/>
</dbReference>
<evidence type="ECO:0000313" key="1">
    <source>
        <dbReference type="EMBL" id="KAJ1940114.1"/>
    </source>
</evidence>
<organism evidence="1 2">
    <name type="scientific">Linderina macrospora</name>
    <dbReference type="NCBI Taxonomy" id="4868"/>
    <lineage>
        <taxon>Eukaryota</taxon>
        <taxon>Fungi</taxon>
        <taxon>Fungi incertae sedis</taxon>
        <taxon>Zoopagomycota</taxon>
        <taxon>Kickxellomycotina</taxon>
        <taxon>Kickxellomycetes</taxon>
        <taxon>Kickxellales</taxon>
        <taxon>Kickxellaceae</taxon>
        <taxon>Linderina</taxon>
    </lineage>
</organism>